<proteinExistence type="predicted"/>
<accession>A0AAV4W4E4</accession>
<dbReference type="AlphaFoldDB" id="A0AAV4W4E4"/>
<comment type="caution">
    <text evidence="1">The sequence shown here is derived from an EMBL/GenBank/DDBJ whole genome shotgun (WGS) entry which is preliminary data.</text>
</comment>
<gene>
    <name evidence="1" type="ORF">CEXT_290941</name>
</gene>
<dbReference type="EMBL" id="BPLR01015491">
    <property type="protein sequence ID" value="GIY76488.1"/>
    <property type="molecule type" value="Genomic_DNA"/>
</dbReference>
<dbReference type="Proteomes" id="UP001054945">
    <property type="component" value="Unassembled WGS sequence"/>
</dbReference>
<name>A0AAV4W4E4_CAEEX</name>
<protein>
    <submittedName>
        <fullName evidence="1">Uncharacterized protein</fullName>
    </submittedName>
</protein>
<reference evidence="1 2" key="1">
    <citation type="submission" date="2021-06" db="EMBL/GenBank/DDBJ databases">
        <title>Caerostris extrusa draft genome.</title>
        <authorList>
            <person name="Kono N."/>
            <person name="Arakawa K."/>
        </authorList>
    </citation>
    <scope>NUCLEOTIDE SEQUENCE [LARGE SCALE GENOMIC DNA]</scope>
</reference>
<evidence type="ECO:0000313" key="2">
    <source>
        <dbReference type="Proteomes" id="UP001054945"/>
    </source>
</evidence>
<keyword evidence="2" id="KW-1185">Reference proteome</keyword>
<evidence type="ECO:0000313" key="1">
    <source>
        <dbReference type="EMBL" id="GIY76488.1"/>
    </source>
</evidence>
<organism evidence="1 2">
    <name type="scientific">Caerostris extrusa</name>
    <name type="common">Bark spider</name>
    <name type="synonym">Caerostris bankana</name>
    <dbReference type="NCBI Taxonomy" id="172846"/>
    <lineage>
        <taxon>Eukaryota</taxon>
        <taxon>Metazoa</taxon>
        <taxon>Ecdysozoa</taxon>
        <taxon>Arthropoda</taxon>
        <taxon>Chelicerata</taxon>
        <taxon>Arachnida</taxon>
        <taxon>Araneae</taxon>
        <taxon>Araneomorphae</taxon>
        <taxon>Entelegynae</taxon>
        <taxon>Araneoidea</taxon>
        <taxon>Araneidae</taxon>
        <taxon>Caerostris</taxon>
    </lineage>
</organism>
<sequence length="98" mass="11026">MALLAAVNIHGMILIRPLRQLGSRDCDEREFVSPPRARDNLAGFRDFCIISKHWMSRHILHLVSAPPFPIPVILATTMHGVAFVACLGRNESELFSYI</sequence>